<dbReference type="AlphaFoldDB" id="A0A377IX46"/>
<dbReference type="HAMAP" id="MF_00612">
    <property type="entry name" value="UPF0225"/>
    <property type="match status" value="1"/>
</dbReference>
<dbReference type="EMBL" id="UGHS01000002">
    <property type="protein sequence ID" value="STO92752.1"/>
    <property type="molecule type" value="Genomic_DNA"/>
</dbReference>
<dbReference type="Pfam" id="PF02810">
    <property type="entry name" value="SEC-C"/>
    <property type="match status" value="2"/>
</dbReference>
<reference evidence="4 5" key="1">
    <citation type="submission" date="2018-06" db="EMBL/GenBank/DDBJ databases">
        <authorList>
            <consortium name="Pathogen Informatics"/>
            <person name="Doyle S."/>
        </authorList>
    </citation>
    <scope>NUCLEOTIDE SEQUENCE [LARGE SCALE GENOMIC DNA]</scope>
    <source>
        <strain evidence="4 5">NCTC13335</strain>
    </source>
</reference>
<dbReference type="SUPFAM" id="SSF54427">
    <property type="entry name" value="NTF2-like"/>
    <property type="match status" value="1"/>
</dbReference>
<evidence type="ECO:0000259" key="3">
    <source>
        <dbReference type="Pfam" id="PF17775"/>
    </source>
</evidence>
<dbReference type="InterPro" id="IPR048469">
    <property type="entry name" value="YchJ-like_M"/>
</dbReference>
<dbReference type="InterPro" id="IPR032710">
    <property type="entry name" value="NTF2-like_dom_sf"/>
</dbReference>
<dbReference type="InterPro" id="IPR023006">
    <property type="entry name" value="YchJ-like"/>
</dbReference>
<dbReference type="InterPro" id="IPR004027">
    <property type="entry name" value="SEC_C_motif"/>
</dbReference>
<gene>
    <name evidence="4" type="primary">ychJ</name>
    <name evidence="4" type="ORF">NCTC13335_00602</name>
</gene>
<accession>A0A377IX46</accession>
<dbReference type="SUPFAM" id="SSF103642">
    <property type="entry name" value="Sec-C motif"/>
    <property type="match status" value="1"/>
</dbReference>
<dbReference type="RefSeq" id="WP_007242439.1">
    <property type="nucleotide sequence ID" value="NZ_LT906463.1"/>
</dbReference>
<keyword evidence="5" id="KW-1185">Reference proteome</keyword>
<dbReference type="PANTHER" id="PTHR33747">
    <property type="entry name" value="UPF0225 PROTEIN SCO1677"/>
    <property type="match status" value="1"/>
</dbReference>
<proteinExistence type="inferred from homology"/>
<protein>
    <recommendedName>
        <fullName evidence="2">UPF0225 protein NCTC13335_00602</fullName>
    </recommendedName>
</protein>
<evidence type="ECO:0000256" key="1">
    <source>
        <dbReference type="ARBA" id="ARBA00010839"/>
    </source>
</evidence>
<comment type="similarity">
    <text evidence="1 2">Belongs to the UPF0225 family.</text>
</comment>
<evidence type="ECO:0000313" key="4">
    <source>
        <dbReference type="EMBL" id="STO92752.1"/>
    </source>
</evidence>
<feature type="domain" description="YchJ-like middle NTF2-like" evidence="3">
    <location>
        <begin position="34"/>
        <end position="129"/>
    </location>
</feature>
<evidence type="ECO:0000313" key="5">
    <source>
        <dbReference type="Proteomes" id="UP000255264"/>
    </source>
</evidence>
<dbReference type="NCBIfam" id="NF001213">
    <property type="entry name" value="PRK00183.1"/>
    <property type="match status" value="1"/>
</dbReference>
<dbReference type="OrthoDB" id="21421at2"/>
<dbReference type="Proteomes" id="UP000255264">
    <property type="component" value="Unassembled WGS sequence"/>
</dbReference>
<dbReference type="Gene3D" id="3.10.450.50">
    <property type="match status" value="1"/>
</dbReference>
<sequence>MQLNPAERCPCQSTLSYRDCCGRFHGGAQLPQHAEQLMRSRYTAFVLKNIPYIVQTTVPSQQILLDVAALQAWADETQWLGLEIIATKDLDKVHALVEFKAFFQDEEGQQEHHERSIFVKIDGRWYFVDPTVALPANKQPCICGSGKKFKHCCGGLL</sequence>
<dbReference type="Pfam" id="PF17775">
    <property type="entry name" value="YchJ_M-like"/>
    <property type="match status" value="1"/>
</dbReference>
<dbReference type="NCBIfam" id="NF002486">
    <property type="entry name" value="PRK01752.1"/>
    <property type="match status" value="1"/>
</dbReference>
<organism evidence="4 5">
    <name type="scientific">Haemophilus pittmaniae</name>
    <dbReference type="NCBI Taxonomy" id="249188"/>
    <lineage>
        <taxon>Bacteria</taxon>
        <taxon>Pseudomonadati</taxon>
        <taxon>Pseudomonadota</taxon>
        <taxon>Gammaproteobacteria</taxon>
        <taxon>Pasteurellales</taxon>
        <taxon>Pasteurellaceae</taxon>
        <taxon>Haemophilus</taxon>
    </lineage>
</organism>
<evidence type="ECO:0000256" key="2">
    <source>
        <dbReference type="HAMAP-Rule" id="MF_00612"/>
    </source>
</evidence>
<dbReference type="NCBIfam" id="NF002449">
    <property type="entry name" value="PRK01617.1"/>
    <property type="match status" value="1"/>
</dbReference>
<name>A0A377IX46_9PAST</name>
<dbReference type="PANTHER" id="PTHR33747:SF1">
    <property type="entry name" value="ADENYLATE CYCLASE-ASSOCIATED CAP C-TERMINAL DOMAIN-CONTAINING PROTEIN"/>
    <property type="match status" value="1"/>
</dbReference>